<dbReference type="PANTHER" id="PTHR47696">
    <property type="entry name" value="THAP DOMAIN-CONTAINING PROTEIN 2"/>
    <property type="match status" value="1"/>
</dbReference>
<evidence type="ECO:0000313" key="9">
    <source>
        <dbReference type="Proteomes" id="UP000327044"/>
    </source>
</evidence>
<dbReference type="PANTHER" id="PTHR47696:SF1">
    <property type="entry name" value="THAP DOMAIN-CONTAINING PROTEIN 2"/>
    <property type="match status" value="1"/>
</dbReference>
<evidence type="ECO:0000313" key="7">
    <source>
        <dbReference type="EMBL" id="JAV53128.1"/>
    </source>
</evidence>
<dbReference type="GO" id="GO:0008270">
    <property type="term" value="F:zinc ion binding"/>
    <property type="evidence" value="ECO:0007669"/>
    <property type="project" value="UniProtKB-KW"/>
</dbReference>
<dbReference type="InterPro" id="IPR006612">
    <property type="entry name" value="THAP_Znf"/>
</dbReference>
<sequence>MYSFPKDVQIRKAWIEFVNKEGWVPIGISYLCSQHFGEQQFDRTSMLKVRLQPNAVPTVEVTRLKYERSLNSIHTVVKVEKENAVLVTPGPSREEKFPTSVLATPVCSQQLQEDTPRNRALKRKISELQRREVLKNQKVRKLQKIIWRQKRRISVLSTMLAEFKKKTIILEEHETVEDIIQRLFQKTSR</sequence>
<dbReference type="AlphaFoldDB" id="A0A1Y1JY24"/>
<dbReference type="SMART" id="SM00980">
    <property type="entry name" value="THAP"/>
    <property type="match status" value="1"/>
</dbReference>
<keyword evidence="1" id="KW-0479">Metal-binding</keyword>
<dbReference type="InterPro" id="IPR026521">
    <property type="entry name" value="THAP2"/>
</dbReference>
<keyword evidence="9" id="KW-1185">Reference proteome</keyword>
<keyword evidence="4 5" id="KW-0238">DNA-binding</keyword>
<dbReference type="GO" id="GO:0003677">
    <property type="term" value="F:DNA binding"/>
    <property type="evidence" value="ECO:0007669"/>
    <property type="project" value="UniProtKB-UniRule"/>
</dbReference>
<evidence type="ECO:0000256" key="3">
    <source>
        <dbReference type="ARBA" id="ARBA00022833"/>
    </source>
</evidence>
<protein>
    <recommendedName>
        <fullName evidence="6">THAP-type domain-containing protein</fullName>
    </recommendedName>
</protein>
<dbReference type="Proteomes" id="UP000327044">
    <property type="component" value="Unassembled WGS sequence"/>
</dbReference>
<evidence type="ECO:0000256" key="4">
    <source>
        <dbReference type="ARBA" id="ARBA00023125"/>
    </source>
</evidence>
<dbReference type="PROSITE" id="PS50950">
    <property type="entry name" value="ZF_THAP"/>
    <property type="match status" value="1"/>
</dbReference>
<keyword evidence="2 5" id="KW-0863">Zinc-finger</keyword>
<reference evidence="7" key="1">
    <citation type="journal article" date="2016" name="Sci. Rep.">
        <title>Molecular characterization of firefly nuptial gifts: a multi-omics approach sheds light on postcopulatory sexual selection.</title>
        <authorList>
            <person name="Al-Wathiqui N."/>
            <person name="Fallon T.R."/>
            <person name="South A."/>
            <person name="Weng J.K."/>
            <person name="Lewis S.M."/>
        </authorList>
    </citation>
    <scope>NUCLEOTIDE SEQUENCE</scope>
</reference>
<evidence type="ECO:0000259" key="6">
    <source>
        <dbReference type="PROSITE" id="PS50950"/>
    </source>
</evidence>
<evidence type="ECO:0000313" key="8">
    <source>
        <dbReference type="EMBL" id="KAB0803664.1"/>
    </source>
</evidence>
<dbReference type="SUPFAM" id="SSF57716">
    <property type="entry name" value="Glucocorticoid receptor-like (DNA-binding domain)"/>
    <property type="match status" value="1"/>
</dbReference>
<name>A0A1Y1JY24_PHOPY</name>
<gene>
    <name evidence="8" type="ORF">PPYR_00634</name>
</gene>
<dbReference type="Pfam" id="PF05485">
    <property type="entry name" value="THAP"/>
    <property type="match status" value="1"/>
</dbReference>
<dbReference type="EMBL" id="GEZM01099884">
    <property type="protein sequence ID" value="JAV53128.1"/>
    <property type="molecule type" value="Transcribed_RNA"/>
</dbReference>
<reference evidence="8 9" key="2">
    <citation type="journal article" date="2018" name="Elife">
        <title>Firefly genomes illuminate parallel origins of bioluminescence in beetles.</title>
        <authorList>
            <person name="Fallon T.R."/>
            <person name="Lower S.E."/>
            <person name="Chang C.H."/>
            <person name="Bessho-Uehara M."/>
            <person name="Martin G.J."/>
            <person name="Bewick A.J."/>
            <person name="Behringer M."/>
            <person name="Debat H.J."/>
            <person name="Wong I."/>
            <person name="Day J.C."/>
            <person name="Suvorov A."/>
            <person name="Silva C.J."/>
            <person name="Stanger-Hall K.F."/>
            <person name="Hall D.W."/>
            <person name="Schmitz R.J."/>
            <person name="Nelson D.R."/>
            <person name="Lewis S.M."/>
            <person name="Shigenobu S."/>
            <person name="Bybee S.M."/>
            <person name="Larracuente A.M."/>
            <person name="Oba Y."/>
            <person name="Weng J.K."/>
        </authorList>
    </citation>
    <scope>NUCLEOTIDE SEQUENCE [LARGE SCALE GENOMIC DNA]</scope>
    <source>
        <strain evidence="8">1611_PpyrPB1</strain>
        <tissue evidence="8">Whole body</tissue>
    </source>
</reference>
<accession>A0A1Y1JY24</accession>
<evidence type="ECO:0000256" key="5">
    <source>
        <dbReference type="PROSITE-ProRule" id="PRU00309"/>
    </source>
</evidence>
<proteinExistence type="predicted"/>
<dbReference type="SMART" id="SM00692">
    <property type="entry name" value="DM3"/>
    <property type="match status" value="1"/>
</dbReference>
<organism evidence="7">
    <name type="scientific">Photinus pyralis</name>
    <name type="common">Common eastern firefly</name>
    <name type="synonym">Lampyris pyralis</name>
    <dbReference type="NCBI Taxonomy" id="7054"/>
    <lineage>
        <taxon>Eukaryota</taxon>
        <taxon>Metazoa</taxon>
        <taxon>Ecdysozoa</taxon>
        <taxon>Arthropoda</taxon>
        <taxon>Hexapoda</taxon>
        <taxon>Insecta</taxon>
        <taxon>Pterygota</taxon>
        <taxon>Neoptera</taxon>
        <taxon>Endopterygota</taxon>
        <taxon>Coleoptera</taxon>
        <taxon>Polyphaga</taxon>
        <taxon>Elateriformia</taxon>
        <taxon>Elateroidea</taxon>
        <taxon>Lampyridae</taxon>
        <taxon>Lampyrinae</taxon>
        <taxon>Photinus</taxon>
    </lineage>
</organism>
<evidence type="ECO:0000256" key="1">
    <source>
        <dbReference type="ARBA" id="ARBA00022723"/>
    </source>
</evidence>
<keyword evidence="3" id="KW-0862">Zinc</keyword>
<reference evidence="8" key="3">
    <citation type="submission" date="2019-08" db="EMBL/GenBank/DDBJ databases">
        <authorList>
            <consortium name="Photinus pyralis genome working group"/>
            <person name="Fallon T.R."/>
            <person name="Sander Lower S.E."/>
            <person name="Weng J.-K."/>
        </authorList>
    </citation>
    <scope>NUCLEOTIDE SEQUENCE</scope>
    <source>
        <strain evidence="8">1611_PpyrPB1</strain>
        <tissue evidence="8">Whole body</tissue>
    </source>
</reference>
<dbReference type="EMBL" id="VVIM01000001">
    <property type="protein sequence ID" value="KAB0803664.1"/>
    <property type="molecule type" value="Genomic_DNA"/>
</dbReference>
<dbReference type="InParanoid" id="A0A1Y1JY24"/>
<feature type="domain" description="THAP-type" evidence="6">
    <location>
        <begin position="1"/>
        <end position="60"/>
    </location>
</feature>
<evidence type="ECO:0000256" key="2">
    <source>
        <dbReference type="ARBA" id="ARBA00022771"/>
    </source>
</evidence>